<evidence type="ECO:0000256" key="1">
    <source>
        <dbReference type="SAM" id="MobiDB-lite"/>
    </source>
</evidence>
<gene>
    <name evidence="2" type="ORF">JOB18_039100</name>
</gene>
<name>A0AAV6PTW6_SOLSE</name>
<keyword evidence="3" id="KW-1185">Reference proteome</keyword>
<dbReference type="EMBL" id="JAGKHQ010000021">
    <property type="protein sequence ID" value="KAG7475871.1"/>
    <property type="molecule type" value="Genomic_DNA"/>
</dbReference>
<reference evidence="2 3" key="1">
    <citation type="journal article" date="2021" name="Sci. Rep.">
        <title>Chromosome anchoring in Senegalese sole (Solea senegalensis) reveals sex-associated markers and genome rearrangements in flatfish.</title>
        <authorList>
            <person name="Guerrero-Cozar I."/>
            <person name="Gomez-Garrido J."/>
            <person name="Berbel C."/>
            <person name="Martinez-Blanch J.F."/>
            <person name="Alioto T."/>
            <person name="Claros M.G."/>
            <person name="Gagnaire P.A."/>
            <person name="Manchado M."/>
        </authorList>
    </citation>
    <scope>NUCLEOTIDE SEQUENCE [LARGE SCALE GENOMIC DNA]</scope>
    <source>
        <strain evidence="2">Sse05_10M</strain>
    </source>
</reference>
<accession>A0AAV6PTW6</accession>
<organism evidence="2 3">
    <name type="scientific">Solea senegalensis</name>
    <name type="common">Senegalese sole</name>
    <dbReference type="NCBI Taxonomy" id="28829"/>
    <lineage>
        <taxon>Eukaryota</taxon>
        <taxon>Metazoa</taxon>
        <taxon>Chordata</taxon>
        <taxon>Craniata</taxon>
        <taxon>Vertebrata</taxon>
        <taxon>Euteleostomi</taxon>
        <taxon>Actinopterygii</taxon>
        <taxon>Neopterygii</taxon>
        <taxon>Teleostei</taxon>
        <taxon>Neoteleostei</taxon>
        <taxon>Acanthomorphata</taxon>
        <taxon>Carangaria</taxon>
        <taxon>Pleuronectiformes</taxon>
        <taxon>Pleuronectoidei</taxon>
        <taxon>Soleidae</taxon>
        <taxon>Solea</taxon>
    </lineage>
</organism>
<protein>
    <submittedName>
        <fullName evidence="2">Uncharacterized protein</fullName>
    </submittedName>
</protein>
<evidence type="ECO:0000313" key="2">
    <source>
        <dbReference type="EMBL" id="KAG7475871.1"/>
    </source>
</evidence>
<feature type="region of interest" description="Disordered" evidence="1">
    <location>
        <begin position="1"/>
        <end position="37"/>
    </location>
</feature>
<proteinExistence type="predicted"/>
<dbReference type="AlphaFoldDB" id="A0AAV6PTW6"/>
<feature type="compositionally biased region" description="Basic and acidic residues" evidence="1">
    <location>
        <begin position="17"/>
        <end position="37"/>
    </location>
</feature>
<evidence type="ECO:0000313" key="3">
    <source>
        <dbReference type="Proteomes" id="UP000693946"/>
    </source>
</evidence>
<sequence>MATRKDGEADTSGSHSLTERAVKPEATKWEEEGGKVQEKRRTQGCRCGGAAGVAFIILHSWEQRRPQRQPCACVSVVLAVTSLQACV</sequence>
<dbReference type="Proteomes" id="UP000693946">
    <property type="component" value="Linkage Group LG9"/>
</dbReference>
<comment type="caution">
    <text evidence="2">The sequence shown here is derived from an EMBL/GenBank/DDBJ whole genome shotgun (WGS) entry which is preliminary data.</text>
</comment>